<dbReference type="InterPro" id="IPR001254">
    <property type="entry name" value="Trypsin_dom"/>
</dbReference>
<dbReference type="GO" id="GO:0004252">
    <property type="term" value="F:serine-type endopeptidase activity"/>
    <property type="evidence" value="ECO:0007669"/>
    <property type="project" value="InterPro"/>
</dbReference>
<dbReference type="PRINTS" id="PR00722">
    <property type="entry name" value="CHYMOTRYPSIN"/>
</dbReference>
<dbReference type="PANTHER" id="PTHR24253">
    <property type="entry name" value="TRANSMEMBRANE PROTEASE SERINE"/>
    <property type="match status" value="1"/>
</dbReference>
<feature type="domain" description="Peptidase S1" evidence="4">
    <location>
        <begin position="1"/>
        <end position="161"/>
    </location>
</feature>
<accession>A0A1U7SFT3</accession>
<dbReference type="KEGG" id="csyr:103249939"/>
<evidence type="ECO:0000313" key="5">
    <source>
        <dbReference type="Proteomes" id="UP000189704"/>
    </source>
</evidence>
<protein>
    <submittedName>
        <fullName evidence="6">Serine protease 40-like</fullName>
    </submittedName>
</protein>
<dbReference type="SUPFAM" id="SSF50494">
    <property type="entry name" value="Trypsin-like serine proteases"/>
    <property type="match status" value="1"/>
</dbReference>
<dbReference type="OrthoDB" id="546450at2759"/>
<evidence type="ECO:0000259" key="4">
    <source>
        <dbReference type="PROSITE" id="PS50240"/>
    </source>
</evidence>
<organism evidence="5 6">
    <name type="scientific">Carlito syrichta</name>
    <name type="common">Philippine tarsier</name>
    <name type="synonym">Tarsius syrichta</name>
    <dbReference type="NCBI Taxonomy" id="1868482"/>
    <lineage>
        <taxon>Eukaryota</taxon>
        <taxon>Metazoa</taxon>
        <taxon>Chordata</taxon>
        <taxon>Craniata</taxon>
        <taxon>Vertebrata</taxon>
        <taxon>Euteleostomi</taxon>
        <taxon>Mammalia</taxon>
        <taxon>Eutheria</taxon>
        <taxon>Euarchontoglires</taxon>
        <taxon>Primates</taxon>
        <taxon>Haplorrhini</taxon>
        <taxon>Tarsiiformes</taxon>
        <taxon>Tarsiidae</taxon>
        <taxon>Carlito</taxon>
    </lineage>
</organism>
<dbReference type="GeneID" id="103249939"/>
<dbReference type="InterPro" id="IPR043504">
    <property type="entry name" value="Peptidase_S1_PA_chymotrypsin"/>
</dbReference>
<keyword evidence="1" id="KW-0645">Protease</keyword>
<reference evidence="6" key="1">
    <citation type="submission" date="2025-08" db="UniProtKB">
        <authorList>
            <consortium name="RefSeq"/>
        </authorList>
    </citation>
    <scope>IDENTIFICATION</scope>
</reference>
<dbReference type="InterPro" id="IPR001314">
    <property type="entry name" value="Peptidase_S1A"/>
</dbReference>
<evidence type="ECO:0000256" key="2">
    <source>
        <dbReference type="ARBA" id="ARBA00022801"/>
    </source>
</evidence>
<evidence type="ECO:0000256" key="3">
    <source>
        <dbReference type="ARBA" id="ARBA00023157"/>
    </source>
</evidence>
<dbReference type="Gene3D" id="2.40.10.10">
    <property type="entry name" value="Trypsin-like serine proteases"/>
    <property type="match status" value="1"/>
</dbReference>
<proteinExistence type="predicted"/>
<dbReference type="PROSITE" id="PS00135">
    <property type="entry name" value="TRYPSIN_SER"/>
    <property type="match status" value="1"/>
</dbReference>
<dbReference type="AlphaFoldDB" id="A0A1U7SFT3"/>
<dbReference type="PROSITE" id="PS50240">
    <property type="entry name" value="TRYPSIN_DOM"/>
    <property type="match status" value="1"/>
</dbReference>
<dbReference type="PANTHER" id="PTHR24253:SF42">
    <property type="entry name" value="PROTEASE, SERINE 47"/>
    <property type="match status" value="1"/>
</dbReference>
<dbReference type="RefSeq" id="XP_008046744.1">
    <property type="nucleotide sequence ID" value="XM_008048553.1"/>
</dbReference>
<evidence type="ECO:0000313" key="6">
    <source>
        <dbReference type="RefSeq" id="XP_008046744.1"/>
    </source>
</evidence>
<gene>
    <name evidence="6" type="primary">LOC103249939</name>
</gene>
<name>A0A1U7SFT3_CARSF</name>
<dbReference type="InterPro" id="IPR009003">
    <property type="entry name" value="Peptidase_S1_PA"/>
</dbReference>
<keyword evidence="2" id="KW-0378">Hydrolase</keyword>
<dbReference type="Proteomes" id="UP000189704">
    <property type="component" value="Unplaced"/>
</dbReference>
<keyword evidence="3" id="KW-1015">Disulfide bond</keyword>
<dbReference type="Pfam" id="PF00089">
    <property type="entry name" value="Trypsin"/>
    <property type="match status" value="1"/>
</dbReference>
<sequence>MKDQIVVNDITLLQLDRPVEYNPHVIPACIPSPNLKVAPNTACWITGWGYITEDALLSAPFRLQEAEVVIVEQAACEFIYQPPVGVQTSFILKDSMICAGQYARDKAICRGDSGGPLVCKYGDAWNLIGLTSWSTPCSKPVGPSVFTRVTNFTGWIDEQKQENPTPNPTLAPPQGPPPAILSLTAHATRTLGVGVVLLAPQTFLLLPLLLGSL</sequence>
<dbReference type="CDD" id="cd00190">
    <property type="entry name" value="Tryp_SPc"/>
    <property type="match status" value="1"/>
</dbReference>
<dbReference type="InterPro" id="IPR033116">
    <property type="entry name" value="TRYPSIN_SER"/>
</dbReference>
<dbReference type="GO" id="GO:0006508">
    <property type="term" value="P:proteolysis"/>
    <property type="evidence" value="ECO:0007669"/>
    <property type="project" value="UniProtKB-KW"/>
</dbReference>
<dbReference type="SMART" id="SM00020">
    <property type="entry name" value="Tryp_SPc"/>
    <property type="match status" value="1"/>
</dbReference>
<keyword evidence="5" id="KW-1185">Reference proteome</keyword>
<evidence type="ECO:0000256" key="1">
    <source>
        <dbReference type="ARBA" id="ARBA00022670"/>
    </source>
</evidence>
<dbReference type="FunFam" id="2.40.10.10:FF:000182">
    <property type="entry name" value="Zgc:163079"/>
    <property type="match status" value="1"/>
</dbReference>